<evidence type="ECO:0000313" key="4">
    <source>
        <dbReference type="EMBL" id="CCB88863.1"/>
    </source>
</evidence>
<dbReference type="eggNOG" id="COG0778">
    <property type="taxonomic scope" value="Bacteria"/>
</dbReference>
<organism evidence="4 5">
    <name type="scientific">Simkania negevensis (strain ATCC VR-1471 / DSM 27360 / Z)</name>
    <dbReference type="NCBI Taxonomy" id="331113"/>
    <lineage>
        <taxon>Bacteria</taxon>
        <taxon>Pseudomonadati</taxon>
        <taxon>Chlamydiota</taxon>
        <taxon>Chlamydiia</taxon>
        <taxon>Parachlamydiales</taxon>
        <taxon>Simkaniaceae</taxon>
        <taxon>Simkania</taxon>
    </lineage>
</organism>
<dbReference type="SUPFAM" id="SSF55469">
    <property type="entry name" value="FMN-dependent nitroreductase-like"/>
    <property type="match status" value="1"/>
</dbReference>
<protein>
    <submittedName>
        <fullName evidence="4">Nitroreductase</fullName>
    </submittedName>
</protein>
<evidence type="ECO:0000256" key="1">
    <source>
        <dbReference type="ARBA" id="ARBA00007118"/>
    </source>
</evidence>
<dbReference type="Proteomes" id="UP000000496">
    <property type="component" value="Chromosome gsn.131"/>
</dbReference>
<proteinExistence type="inferred from homology"/>
<name>F8L7W1_SIMNZ</name>
<reference evidence="4 5" key="2">
    <citation type="journal article" date="2011" name="Mol. Biol. Evol.">
        <title>Unity in variety--the pan-genome of the Chlamydiae.</title>
        <authorList>
            <person name="Collingro A."/>
            <person name="Tischler P."/>
            <person name="Weinmaier T."/>
            <person name="Penz T."/>
            <person name="Heinz E."/>
            <person name="Brunham R.C."/>
            <person name="Read T.D."/>
            <person name="Bavoil P.M."/>
            <person name="Sachse K."/>
            <person name="Kahane S."/>
            <person name="Friedman M.G."/>
            <person name="Rattei T."/>
            <person name="Myers G.S."/>
            <person name="Horn M."/>
        </authorList>
    </citation>
    <scope>NUCLEOTIDE SEQUENCE [LARGE SCALE GENOMIC DNA]</scope>
    <source>
        <strain evidence="5">ATCC VR-1471 / Z</strain>
    </source>
</reference>
<dbReference type="Gene3D" id="3.40.109.10">
    <property type="entry name" value="NADH Oxidase"/>
    <property type="match status" value="1"/>
</dbReference>
<dbReference type="EMBL" id="FR872582">
    <property type="protein sequence ID" value="CCB88863.1"/>
    <property type="molecule type" value="Genomic_DNA"/>
</dbReference>
<evidence type="ECO:0000313" key="5">
    <source>
        <dbReference type="Proteomes" id="UP000000496"/>
    </source>
</evidence>
<gene>
    <name evidence="4" type="ordered locus">SNE_A09860</name>
</gene>
<accession>F8L7W1</accession>
<dbReference type="HOGENOM" id="CLU_070764_6_0_0"/>
<dbReference type="OrthoDB" id="9812105at2"/>
<keyword evidence="5" id="KW-1185">Reference proteome</keyword>
<dbReference type="AlphaFoldDB" id="F8L7W1"/>
<dbReference type="PANTHER" id="PTHR43673:SF10">
    <property type="entry name" value="NADH DEHYDROGENASE_NAD(P)H NITROREDUCTASE XCC3605-RELATED"/>
    <property type="match status" value="1"/>
</dbReference>
<dbReference type="RefSeq" id="WP_013943330.1">
    <property type="nucleotide sequence ID" value="NC_015713.1"/>
</dbReference>
<evidence type="ECO:0000259" key="3">
    <source>
        <dbReference type="Pfam" id="PF00881"/>
    </source>
</evidence>
<dbReference type="InterPro" id="IPR000415">
    <property type="entry name" value="Nitroreductase-like"/>
</dbReference>
<dbReference type="InterPro" id="IPR029479">
    <property type="entry name" value="Nitroreductase"/>
</dbReference>
<dbReference type="CDD" id="cd02138">
    <property type="entry name" value="TdsD-like"/>
    <property type="match status" value="1"/>
</dbReference>
<dbReference type="GO" id="GO:0016491">
    <property type="term" value="F:oxidoreductase activity"/>
    <property type="evidence" value="ECO:0007669"/>
    <property type="project" value="UniProtKB-KW"/>
</dbReference>
<comment type="similarity">
    <text evidence="1">Belongs to the nitroreductase family.</text>
</comment>
<sequence>MEITLPSEIAEKRKTKFSVHPLILGRWSPRSMTGEPISENELMTLLEAAHWAPSCYNAQPWRFIYAFRETPQWGPLFSTLVPFNQEWAAKAGALVLIVSHKVFEHNQKPSVTHSFDAGAAWGYLALQGHVNGLVVHGMQGFDYEKARELCKVPEDFQLECMVAIGKRGKKEDLPASMQEKETPSTRKRLDEVVMKGSF</sequence>
<keyword evidence="2" id="KW-0560">Oxidoreductase</keyword>
<dbReference type="Pfam" id="PF00881">
    <property type="entry name" value="Nitroreductase"/>
    <property type="match status" value="1"/>
</dbReference>
<reference key="1">
    <citation type="journal article" date="2011" name="Mol. Biol. Evol.">
        <title>Unity in variety -- the pan-genome of the Chlamydiae.</title>
        <authorList>
            <person name="Collingro A."/>
            <person name="Tischler P."/>
            <person name="Weinmaier T."/>
            <person name="Penz T."/>
            <person name="Heinz E."/>
            <person name="Brunham R.C."/>
            <person name="Read T.D."/>
            <person name="Bavoil P.M."/>
            <person name="Sachse K."/>
            <person name="Kahane S."/>
            <person name="Friedman M.G."/>
            <person name="Rattei T."/>
            <person name="Myers G.S.A."/>
            <person name="Horn M."/>
        </authorList>
    </citation>
    <scope>NUCLEOTIDE SEQUENCE</scope>
    <source>
        <strain>Z</strain>
    </source>
</reference>
<evidence type="ECO:0000256" key="2">
    <source>
        <dbReference type="ARBA" id="ARBA00023002"/>
    </source>
</evidence>
<dbReference type="KEGG" id="sng:SNE_A09860"/>
<dbReference type="PANTHER" id="PTHR43673">
    <property type="entry name" value="NAD(P)H NITROREDUCTASE YDGI-RELATED"/>
    <property type="match status" value="1"/>
</dbReference>
<dbReference type="STRING" id="331113.SNE_A09860"/>
<feature type="domain" description="Nitroreductase" evidence="3">
    <location>
        <begin position="23"/>
        <end position="166"/>
    </location>
</feature>